<sequence>MNKIILIITLLLCSLASAQWHRFHYDLVIRKNTDTVRTKTILDVSEDEVKFYDEAYIEADSLRKTGQNIQVHTETDQLLIRKKGSFHNKTFYAHGYDYFVISSEDKINWKIQKETKELQGIILQKATAQYGGRDWIAWFTMIFPIQEGPYKFRGLPGLIIELYDSEKRFHYWMTKSINLPQKFDTSDFLEVRYGKKPIPISLKQYHKIKLDSYHNVVKELGDFVEKGNSIASDKELNTKESILKEKREIQQRIKNYHFPLEKDKAIPYP</sequence>
<accession>A0A380ZUN1</accession>
<organism evidence="2 3">
    <name type="scientific">Bergeyella zoohelcum</name>
    <dbReference type="NCBI Taxonomy" id="1015"/>
    <lineage>
        <taxon>Bacteria</taxon>
        <taxon>Pseudomonadati</taxon>
        <taxon>Bacteroidota</taxon>
        <taxon>Flavobacteriia</taxon>
        <taxon>Flavobacteriales</taxon>
        <taxon>Weeksellaceae</taxon>
        <taxon>Bergeyella</taxon>
    </lineage>
</organism>
<dbReference type="Pfam" id="PF09697">
    <property type="entry name" value="Porph_ging"/>
    <property type="match status" value="1"/>
</dbReference>
<reference evidence="2 3" key="1">
    <citation type="submission" date="2018-06" db="EMBL/GenBank/DDBJ databases">
        <authorList>
            <consortium name="Pathogen Informatics"/>
            <person name="Doyle S."/>
        </authorList>
    </citation>
    <scope>NUCLEOTIDE SEQUENCE [LARGE SCALE GENOMIC DNA]</scope>
    <source>
        <strain evidence="2 3">NCTC11661</strain>
    </source>
</reference>
<dbReference type="InterPro" id="IPR005901">
    <property type="entry name" value="GLPGLI"/>
</dbReference>
<evidence type="ECO:0000256" key="1">
    <source>
        <dbReference type="SAM" id="SignalP"/>
    </source>
</evidence>
<gene>
    <name evidence="2" type="ORF">NCTC11661_02184</name>
</gene>
<dbReference type="EMBL" id="UFTJ01000003">
    <property type="protein sequence ID" value="SUV53037.1"/>
    <property type="molecule type" value="Genomic_DNA"/>
</dbReference>
<feature type="signal peptide" evidence="1">
    <location>
        <begin position="1"/>
        <end position="18"/>
    </location>
</feature>
<name>A0A380ZUN1_9FLAO</name>
<evidence type="ECO:0000313" key="3">
    <source>
        <dbReference type="Proteomes" id="UP000255515"/>
    </source>
</evidence>
<feature type="chain" id="PRO_5017070639" evidence="1">
    <location>
        <begin position="19"/>
        <end position="269"/>
    </location>
</feature>
<proteinExistence type="predicted"/>
<dbReference type="RefSeq" id="WP_002687725.1">
    <property type="nucleotide sequence ID" value="NZ_UFTJ01000003.1"/>
</dbReference>
<protein>
    <submittedName>
        <fullName evidence="2">GLPGLI family protein</fullName>
    </submittedName>
</protein>
<dbReference type="Proteomes" id="UP000255515">
    <property type="component" value="Unassembled WGS sequence"/>
</dbReference>
<keyword evidence="1" id="KW-0732">Signal</keyword>
<dbReference type="NCBIfam" id="TIGR01200">
    <property type="entry name" value="GLPGLI"/>
    <property type="match status" value="1"/>
</dbReference>
<dbReference type="AlphaFoldDB" id="A0A380ZUN1"/>
<evidence type="ECO:0000313" key="2">
    <source>
        <dbReference type="EMBL" id="SUV53037.1"/>
    </source>
</evidence>